<evidence type="ECO:0000256" key="7">
    <source>
        <dbReference type="ARBA" id="ARBA00022822"/>
    </source>
</evidence>
<name>A0A238Z037_9BACT</name>
<dbReference type="GO" id="GO:0030170">
    <property type="term" value="F:pyridoxal phosphate binding"/>
    <property type="evidence" value="ECO:0007669"/>
    <property type="project" value="InterPro"/>
</dbReference>
<dbReference type="PANTHER" id="PTHR48077">
    <property type="entry name" value="TRYPTOPHAN SYNTHASE-RELATED"/>
    <property type="match status" value="1"/>
</dbReference>
<evidence type="ECO:0000256" key="5">
    <source>
        <dbReference type="ARBA" id="ARBA00011270"/>
    </source>
</evidence>
<dbReference type="GO" id="GO:0004834">
    <property type="term" value="F:tryptophan synthase activity"/>
    <property type="evidence" value="ECO:0007669"/>
    <property type="project" value="UniProtKB-UniRule"/>
</dbReference>
<dbReference type="PIRSF" id="PIRSF500824">
    <property type="entry name" value="TrpB_prok"/>
    <property type="match status" value="1"/>
</dbReference>
<comment type="similarity">
    <text evidence="4 12">Belongs to the TrpB family.</text>
</comment>
<evidence type="ECO:0000313" key="15">
    <source>
        <dbReference type="Proteomes" id="UP000198324"/>
    </source>
</evidence>
<evidence type="ECO:0000256" key="10">
    <source>
        <dbReference type="ARBA" id="ARBA00023239"/>
    </source>
</evidence>
<evidence type="ECO:0000313" key="14">
    <source>
        <dbReference type="EMBL" id="SNR76717.1"/>
    </source>
</evidence>
<dbReference type="HAMAP" id="MF_00133">
    <property type="entry name" value="Trp_synth_beta"/>
    <property type="match status" value="1"/>
</dbReference>
<evidence type="ECO:0000256" key="2">
    <source>
        <dbReference type="ARBA" id="ARBA00002786"/>
    </source>
</evidence>
<comment type="pathway">
    <text evidence="3 12">Amino-acid biosynthesis; L-tryptophan biosynthesis; L-tryptophan from chorismate: step 5/5.</text>
</comment>
<protein>
    <recommendedName>
        <fullName evidence="12">Tryptophan synthase beta chain</fullName>
        <ecNumber evidence="12">4.2.1.20</ecNumber>
    </recommendedName>
</protein>
<dbReference type="PIRSF" id="PIRSF001413">
    <property type="entry name" value="Trp_syn_beta"/>
    <property type="match status" value="1"/>
</dbReference>
<dbReference type="GO" id="GO:0052684">
    <property type="term" value="F:L-serine hydro-lyase (adding indole, L-tryptophan-forming) activity"/>
    <property type="evidence" value="ECO:0007669"/>
    <property type="project" value="TreeGrafter"/>
</dbReference>
<keyword evidence="15" id="KW-1185">Reference proteome</keyword>
<dbReference type="OrthoDB" id="9766131at2"/>
<dbReference type="AlphaFoldDB" id="A0A238Z037"/>
<feature type="modified residue" description="N6-(pyridoxal phosphate)lysine" evidence="12">
    <location>
        <position position="111"/>
    </location>
</feature>
<dbReference type="InterPro" id="IPR006653">
    <property type="entry name" value="Trp_synth_b_CS"/>
</dbReference>
<evidence type="ECO:0000256" key="8">
    <source>
        <dbReference type="ARBA" id="ARBA00022898"/>
    </source>
</evidence>
<dbReference type="EMBL" id="FZOC01000002">
    <property type="protein sequence ID" value="SNR76717.1"/>
    <property type="molecule type" value="Genomic_DNA"/>
</dbReference>
<organism evidence="14 15">
    <name type="scientific">Humidesulfovibrio mexicanus</name>
    <dbReference type="NCBI Taxonomy" id="147047"/>
    <lineage>
        <taxon>Bacteria</taxon>
        <taxon>Pseudomonadati</taxon>
        <taxon>Thermodesulfobacteriota</taxon>
        <taxon>Desulfovibrionia</taxon>
        <taxon>Desulfovibrionales</taxon>
        <taxon>Desulfovibrionaceae</taxon>
        <taxon>Humidesulfovibrio</taxon>
    </lineage>
</organism>
<reference evidence="14 15" key="1">
    <citation type="submission" date="2017-06" db="EMBL/GenBank/DDBJ databases">
        <authorList>
            <person name="Kim H.J."/>
            <person name="Triplett B.A."/>
        </authorList>
    </citation>
    <scope>NUCLEOTIDE SEQUENCE [LARGE SCALE GENOMIC DNA]</scope>
    <source>
        <strain evidence="14 15">DSM 13116</strain>
    </source>
</reference>
<dbReference type="Proteomes" id="UP000198324">
    <property type="component" value="Unassembled WGS sequence"/>
</dbReference>
<evidence type="ECO:0000256" key="6">
    <source>
        <dbReference type="ARBA" id="ARBA00022605"/>
    </source>
</evidence>
<dbReference type="NCBIfam" id="TIGR01415">
    <property type="entry name" value="trpB_rel"/>
    <property type="match status" value="1"/>
</dbReference>
<dbReference type="Gene3D" id="3.40.50.1100">
    <property type="match status" value="2"/>
</dbReference>
<dbReference type="UniPathway" id="UPA00035">
    <property type="reaction ID" value="UER00044"/>
</dbReference>
<keyword evidence="10 12" id="KW-0456">Lyase</keyword>
<dbReference type="InterPro" id="IPR023026">
    <property type="entry name" value="Trp_synth_beta/beta-like"/>
</dbReference>
<keyword evidence="6 12" id="KW-0028">Amino-acid biosynthesis</keyword>
<feature type="domain" description="Tryptophan synthase beta chain-like PALP" evidence="13">
    <location>
        <begin position="75"/>
        <end position="409"/>
    </location>
</feature>
<evidence type="ECO:0000256" key="12">
    <source>
        <dbReference type="HAMAP-Rule" id="MF_00133"/>
    </source>
</evidence>
<dbReference type="InterPro" id="IPR036052">
    <property type="entry name" value="TrpB-like_PALP_sf"/>
</dbReference>
<proteinExistence type="inferred from homology"/>
<dbReference type="SUPFAM" id="SSF53686">
    <property type="entry name" value="Tryptophan synthase beta subunit-like PLP-dependent enzymes"/>
    <property type="match status" value="1"/>
</dbReference>
<dbReference type="PANTHER" id="PTHR48077:SF6">
    <property type="entry name" value="TRYPTOPHAN SYNTHASE"/>
    <property type="match status" value="1"/>
</dbReference>
<evidence type="ECO:0000256" key="4">
    <source>
        <dbReference type="ARBA" id="ARBA00009982"/>
    </source>
</evidence>
<evidence type="ECO:0000256" key="9">
    <source>
        <dbReference type="ARBA" id="ARBA00023141"/>
    </source>
</evidence>
<keyword evidence="9 12" id="KW-0057">Aromatic amino acid biosynthesis</keyword>
<dbReference type="EC" id="4.2.1.20" evidence="12"/>
<comment type="function">
    <text evidence="2 12">The beta subunit is responsible for the synthesis of L-tryptophan from indole and L-serine.</text>
</comment>
<evidence type="ECO:0000259" key="13">
    <source>
        <dbReference type="Pfam" id="PF00291"/>
    </source>
</evidence>
<dbReference type="RefSeq" id="WP_089272605.1">
    <property type="nucleotide sequence ID" value="NZ_FZOC01000002.1"/>
</dbReference>
<dbReference type="NCBIfam" id="NF009057">
    <property type="entry name" value="PRK12391.1"/>
    <property type="match status" value="1"/>
</dbReference>
<dbReference type="PROSITE" id="PS00168">
    <property type="entry name" value="TRP_SYNTHASE_BETA"/>
    <property type="match status" value="1"/>
</dbReference>
<sequence>METRINLPQSEMPKAWYNALPDLPTPLAPPRDPETKEILTPDKLEPIFARELIKQEMSSEPLIEIPEPVQDIYRLFRPTPLVRALKLEKAIGAKCRIYYKNESVSPAGSHKTNTSVPQVYYNKLEGVRRLSTETGAGQWGTALSFACSMFDMKCTVYMVKVSYEQKPYRKILINSYGGEIFPSPSDRTNSGRAMLAKDPDCKGSLGLAISEAVEDAATHDDTRYTLGSVLNHVLLHQTVVGLETEKQLAMIGEKPDYLVGCVGGGSNFGGLVLPFLPRKLKGEDITFVAAEPRACPSLTRGSFRYDYGDMARLTPLMKMHTLGHAFMPAPIHAGGLRYHGEAPIISNLMEEGLVDARAYYQNDCFEAALLFLKTEGFLPAPETSHAIASAIDVARNAKPGSCVVFLYSGHGMLDLASYDAYLRGNLENYELPQECIDQALMMCPTVEG</sequence>
<keyword evidence="8 12" id="KW-0663">Pyridoxal phosphate</keyword>
<dbReference type="InterPro" id="IPR001926">
    <property type="entry name" value="TrpB-like_PALP"/>
</dbReference>
<gene>
    <name evidence="12" type="primary">trpB</name>
    <name evidence="14" type="ORF">SAMN04488503_1135</name>
</gene>
<dbReference type="GO" id="GO:0005737">
    <property type="term" value="C:cytoplasm"/>
    <property type="evidence" value="ECO:0007669"/>
    <property type="project" value="TreeGrafter"/>
</dbReference>
<evidence type="ECO:0000256" key="3">
    <source>
        <dbReference type="ARBA" id="ARBA00004733"/>
    </source>
</evidence>
<accession>A0A238Z037</accession>
<comment type="catalytic activity">
    <reaction evidence="11 12">
        <text>(1S,2R)-1-C-(indol-3-yl)glycerol 3-phosphate + L-serine = D-glyceraldehyde 3-phosphate + L-tryptophan + H2O</text>
        <dbReference type="Rhea" id="RHEA:10532"/>
        <dbReference type="ChEBI" id="CHEBI:15377"/>
        <dbReference type="ChEBI" id="CHEBI:33384"/>
        <dbReference type="ChEBI" id="CHEBI:57912"/>
        <dbReference type="ChEBI" id="CHEBI:58866"/>
        <dbReference type="ChEBI" id="CHEBI:59776"/>
        <dbReference type="EC" id="4.2.1.20"/>
    </reaction>
</comment>
<dbReference type="Pfam" id="PF00291">
    <property type="entry name" value="PALP"/>
    <property type="match status" value="1"/>
</dbReference>
<evidence type="ECO:0000256" key="11">
    <source>
        <dbReference type="ARBA" id="ARBA00049047"/>
    </source>
</evidence>
<evidence type="ECO:0000256" key="1">
    <source>
        <dbReference type="ARBA" id="ARBA00001933"/>
    </source>
</evidence>
<keyword evidence="7 12" id="KW-0822">Tryptophan biosynthesis</keyword>
<comment type="cofactor">
    <cofactor evidence="1 12">
        <name>pyridoxal 5'-phosphate</name>
        <dbReference type="ChEBI" id="CHEBI:597326"/>
    </cofactor>
</comment>
<comment type="subunit">
    <text evidence="5 12">Tetramer of two alpha and two beta chains.</text>
</comment>
<dbReference type="InterPro" id="IPR006316">
    <property type="entry name" value="Trp_synth_b-like"/>
</dbReference>